<evidence type="ECO:0000256" key="1">
    <source>
        <dbReference type="SAM" id="Phobius"/>
    </source>
</evidence>
<feature type="transmembrane region" description="Helical" evidence="1">
    <location>
        <begin position="45"/>
        <end position="68"/>
    </location>
</feature>
<evidence type="ECO:0008006" key="3">
    <source>
        <dbReference type="Google" id="ProtNLM"/>
    </source>
</evidence>
<name>X1TF43_9ZZZZ</name>
<accession>X1TF43</accession>
<keyword evidence="1" id="KW-0812">Transmembrane</keyword>
<proteinExistence type="predicted"/>
<dbReference type="AlphaFoldDB" id="X1TF43"/>
<reference evidence="2" key="1">
    <citation type="journal article" date="2014" name="Front. Microbiol.">
        <title>High frequency of phylogenetically diverse reductive dehalogenase-homologous genes in deep subseafloor sedimentary metagenomes.</title>
        <authorList>
            <person name="Kawai M."/>
            <person name="Futagami T."/>
            <person name="Toyoda A."/>
            <person name="Takaki Y."/>
            <person name="Nishi S."/>
            <person name="Hori S."/>
            <person name="Arai W."/>
            <person name="Tsubouchi T."/>
            <person name="Morono Y."/>
            <person name="Uchiyama I."/>
            <person name="Ito T."/>
            <person name="Fujiyama A."/>
            <person name="Inagaki F."/>
            <person name="Takami H."/>
        </authorList>
    </citation>
    <scope>NUCLEOTIDE SEQUENCE</scope>
    <source>
        <strain evidence="2">Expedition CK06-06</strain>
    </source>
</reference>
<comment type="caution">
    <text evidence="2">The sequence shown here is derived from an EMBL/GenBank/DDBJ whole genome shotgun (WGS) entry which is preliminary data.</text>
</comment>
<feature type="transmembrane region" description="Helical" evidence="1">
    <location>
        <begin position="6"/>
        <end position="25"/>
    </location>
</feature>
<protein>
    <recommendedName>
        <fullName evidence="3">Undecaprenyl/decaprenyl-phosphate alpha-N-acetylglucosaminyl 1-phosphate transferase</fullName>
    </recommendedName>
</protein>
<sequence length="99" mass="10426">MKTLLGIYLGSAVLAVLFTPVVIFAGRCFGVVDKPSARKVHLKPIARIGGTAFVMAMMVSLILAIVLSASVRNAFVGIREQALTLLIASVFLAADVPRA</sequence>
<keyword evidence="1" id="KW-1133">Transmembrane helix</keyword>
<feature type="non-terminal residue" evidence="2">
    <location>
        <position position="99"/>
    </location>
</feature>
<gene>
    <name evidence="2" type="ORF">S12H4_19832</name>
</gene>
<organism evidence="2">
    <name type="scientific">marine sediment metagenome</name>
    <dbReference type="NCBI Taxonomy" id="412755"/>
    <lineage>
        <taxon>unclassified sequences</taxon>
        <taxon>metagenomes</taxon>
        <taxon>ecological metagenomes</taxon>
    </lineage>
</organism>
<evidence type="ECO:0000313" key="2">
    <source>
        <dbReference type="EMBL" id="GAI86210.1"/>
    </source>
</evidence>
<dbReference type="EMBL" id="BARW01009973">
    <property type="protein sequence ID" value="GAI86210.1"/>
    <property type="molecule type" value="Genomic_DNA"/>
</dbReference>
<keyword evidence="1" id="KW-0472">Membrane</keyword>